<proteinExistence type="predicted"/>
<sequence>LKFLSAYSRSSLCFSASTNVSFIQIASNPSFTFRGNILIKRGVVSKWSSTVIGSALNSKTAARSASVSEATISNVRFCSFMHSVPFL</sequence>
<dbReference type="AlphaFoldDB" id="A0A0N4W8S6"/>
<evidence type="ECO:0000313" key="1">
    <source>
        <dbReference type="WBParaSite" id="HPLM_0000663801-mRNA-1"/>
    </source>
</evidence>
<dbReference type="WBParaSite" id="HPLM_0000663801-mRNA-1">
    <property type="protein sequence ID" value="HPLM_0000663801-mRNA-1"/>
    <property type="gene ID" value="HPLM_0000663801"/>
</dbReference>
<organism evidence="1">
    <name type="scientific">Haemonchus placei</name>
    <name type="common">Barber's pole worm</name>
    <dbReference type="NCBI Taxonomy" id="6290"/>
    <lineage>
        <taxon>Eukaryota</taxon>
        <taxon>Metazoa</taxon>
        <taxon>Ecdysozoa</taxon>
        <taxon>Nematoda</taxon>
        <taxon>Chromadorea</taxon>
        <taxon>Rhabditida</taxon>
        <taxon>Rhabditina</taxon>
        <taxon>Rhabditomorpha</taxon>
        <taxon>Strongyloidea</taxon>
        <taxon>Trichostrongylidae</taxon>
        <taxon>Haemonchus</taxon>
    </lineage>
</organism>
<name>A0A0N4W8S6_HAEPC</name>
<reference evidence="1" key="1">
    <citation type="submission" date="2017-02" db="UniProtKB">
        <authorList>
            <consortium name="WormBaseParasite"/>
        </authorList>
    </citation>
    <scope>IDENTIFICATION</scope>
</reference>
<accession>A0A0N4W8S6</accession>
<protein>
    <submittedName>
        <fullName evidence="1">Secreted protein</fullName>
    </submittedName>
</protein>